<dbReference type="InterPro" id="IPR036291">
    <property type="entry name" value="NAD(P)-bd_dom_sf"/>
</dbReference>
<organism evidence="2 3">
    <name type="scientific">Parathielavia hyrcaniae</name>
    <dbReference type="NCBI Taxonomy" id="113614"/>
    <lineage>
        <taxon>Eukaryota</taxon>
        <taxon>Fungi</taxon>
        <taxon>Dikarya</taxon>
        <taxon>Ascomycota</taxon>
        <taxon>Pezizomycotina</taxon>
        <taxon>Sordariomycetes</taxon>
        <taxon>Sordariomycetidae</taxon>
        <taxon>Sordariales</taxon>
        <taxon>Chaetomiaceae</taxon>
        <taxon>Parathielavia</taxon>
    </lineage>
</organism>
<keyword evidence="1" id="KW-0560">Oxidoreductase</keyword>
<comment type="caution">
    <text evidence="2">The sequence shown here is derived from an EMBL/GenBank/DDBJ whole genome shotgun (WGS) entry which is preliminary data.</text>
</comment>
<dbReference type="SUPFAM" id="SSF51735">
    <property type="entry name" value="NAD(P)-binding Rossmann-fold domains"/>
    <property type="match status" value="1"/>
</dbReference>
<accession>A0AAN6Q7T2</accession>
<dbReference type="InterPro" id="IPR002347">
    <property type="entry name" value="SDR_fam"/>
</dbReference>
<dbReference type="Pfam" id="PF00106">
    <property type="entry name" value="adh_short"/>
    <property type="match status" value="1"/>
</dbReference>
<evidence type="ECO:0000256" key="1">
    <source>
        <dbReference type="ARBA" id="ARBA00023002"/>
    </source>
</evidence>
<dbReference type="EMBL" id="MU863631">
    <property type="protein sequence ID" value="KAK4102541.1"/>
    <property type="molecule type" value="Genomic_DNA"/>
</dbReference>
<dbReference type="PANTHER" id="PTHR43157">
    <property type="entry name" value="PHOSPHATIDYLINOSITOL-GLYCAN BIOSYNTHESIS CLASS F PROTEIN-RELATED"/>
    <property type="match status" value="1"/>
</dbReference>
<protein>
    <submittedName>
        <fullName evidence="2">NAD(P)-binding protein</fullName>
    </submittedName>
</protein>
<dbReference type="PANTHER" id="PTHR43157:SF61">
    <property type="entry name" value="DEHYDROGENASE_REDUCTASE FAMILY PROTEIN, PUTATIVE (AFU_ORTHOLOGUE AFUA_3G01250)-RELATED"/>
    <property type="match status" value="1"/>
</dbReference>
<dbReference type="PRINTS" id="PR00081">
    <property type="entry name" value="GDHRDH"/>
</dbReference>
<evidence type="ECO:0000313" key="2">
    <source>
        <dbReference type="EMBL" id="KAK4102541.1"/>
    </source>
</evidence>
<keyword evidence="3" id="KW-1185">Reference proteome</keyword>
<sequence length="339" mass="36314">MDTITQPRNLPLLATPETCAGRTYIVTGANTGLGLEAARHLATLGAAKVILGVRNLASGEAAKRDIDNSTGTGAAVVEVWPLDLCSYDNVRAFVRRAADELDRIDAVIENAAVALSERELAEGHVKPVTVNVLSTFLMAALLLPVMREKAGKVARGEGDLVVVPRIVVVGSRVAFDESTGARVDWEGIKEDPIKGLDDEGMVPFKTYALTKLMEAFAIRHLARELVPVEKTGVIVNLICPGVCVTSLMRNSPPELKGVVTHLYATVARTAEDGSRTLLHGAVAGPESHGKLLHSCQDGEPDVPDWVKDDTKMQARTWEVIANELELVEPGCVAKMLECA</sequence>
<reference evidence="2" key="2">
    <citation type="submission" date="2023-05" db="EMBL/GenBank/DDBJ databases">
        <authorList>
            <consortium name="Lawrence Berkeley National Laboratory"/>
            <person name="Steindorff A."/>
            <person name="Hensen N."/>
            <person name="Bonometti L."/>
            <person name="Westerberg I."/>
            <person name="Brannstrom I.O."/>
            <person name="Guillou S."/>
            <person name="Cros-Aarteil S."/>
            <person name="Calhoun S."/>
            <person name="Haridas S."/>
            <person name="Kuo A."/>
            <person name="Mondo S."/>
            <person name="Pangilinan J."/>
            <person name="Riley R."/>
            <person name="Labutti K."/>
            <person name="Andreopoulos B."/>
            <person name="Lipzen A."/>
            <person name="Chen C."/>
            <person name="Yanf M."/>
            <person name="Daum C."/>
            <person name="Ng V."/>
            <person name="Clum A."/>
            <person name="Ohm R."/>
            <person name="Martin F."/>
            <person name="Silar P."/>
            <person name="Natvig D."/>
            <person name="Lalanne C."/>
            <person name="Gautier V."/>
            <person name="Ament-Velasquez S.L."/>
            <person name="Kruys A."/>
            <person name="Hutchinson M.I."/>
            <person name="Powell A.J."/>
            <person name="Barry K."/>
            <person name="Miller A.N."/>
            <person name="Grigoriev I.V."/>
            <person name="Debuchy R."/>
            <person name="Gladieux P."/>
            <person name="Thoren M.H."/>
            <person name="Johannesson H."/>
        </authorList>
    </citation>
    <scope>NUCLEOTIDE SEQUENCE</scope>
    <source>
        <strain evidence="2">CBS 757.83</strain>
    </source>
</reference>
<reference evidence="2" key="1">
    <citation type="journal article" date="2023" name="Mol. Phylogenet. Evol.">
        <title>Genome-scale phylogeny and comparative genomics of the fungal order Sordariales.</title>
        <authorList>
            <person name="Hensen N."/>
            <person name="Bonometti L."/>
            <person name="Westerberg I."/>
            <person name="Brannstrom I.O."/>
            <person name="Guillou S."/>
            <person name="Cros-Aarteil S."/>
            <person name="Calhoun S."/>
            <person name="Haridas S."/>
            <person name="Kuo A."/>
            <person name="Mondo S."/>
            <person name="Pangilinan J."/>
            <person name="Riley R."/>
            <person name="LaButti K."/>
            <person name="Andreopoulos B."/>
            <person name="Lipzen A."/>
            <person name="Chen C."/>
            <person name="Yan M."/>
            <person name="Daum C."/>
            <person name="Ng V."/>
            <person name="Clum A."/>
            <person name="Steindorff A."/>
            <person name="Ohm R.A."/>
            <person name="Martin F."/>
            <person name="Silar P."/>
            <person name="Natvig D.O."/>
            <person name="Lalanne C."/>
            <person name="Gautier V."/>
            <person name="Ament-Velasquez S.L."/>
            <person name="Kruys A."/>
            <person name="Hutchinson M.I."/>
            <person name="Powell A.J."/>
            <person name="Barry K."/>
            <person name="Miller A.N."/>
            <person name="Grigoriev I.V."/>
            <person name="Debuchy R."/>
            <person name="Gladieux P."/>
            <person name="Hiltunen Thoren M."/>
            <person name="Johannesson H."/>
        </authorList>
    </citation>
    <scope>NUCLEOTIDE SEQUENCE</scope>
    <source>
        <strain evidence="2">CBS 757.83</strain>
    </source>
</reference>
<dbReference type="Gene3D" id="3.40.50.720">
    <property type="entry name" value="NAD(P)-binding Rossmann-like Domain"/>
    <property type="match status" value="1"/>
</dbReference>
<dbReference type="AlphaFoldDB" id="A0AAN6Q7T2"/>
<dbReference type="GO" id="GO:0016491">
    <property type="term" value="F:oxidoreductase activity"/>
    <property type="evidence" value="ECO:0007669"/>
    <property type="project" value="UniProtKB-KW"/>
</dbReference>
<dbReference type="Proteomes" id="UP001305647">
    <property type="component" value="Unassembled WGS sequence"/>
</dbReference>
<proteinExistence type="predicted"/>
<name>A0AAN6Q7T2_9PEZI</name>
<gene>
    <name evidence="2" type="ORF">N658DRAFT_469161</name>
</gene>
<evidence type="ECO:0000313" key="3">
    <source>
        <dbReference type="Proteomes" id="UP001305647"/>
    </source>
</evidence>